<evidence type="ECO:0000313" key="3">
    <source>
        <dbReference type="Proteomes" id="UP000765509"/>
    </source>
</evidence>
<organism evidence="2 3">
    <name type="scientific">Austropuccinia psidii MF-1</name>
    <dbReference type="NCBI Taxonomy" id="1389203"/>
    <lineage>
        <taxon>Eukaryota</taxon>
        <taxon>Fungi</taxon>
        <taxon>Dikarya</taxon>
        <taxon>Basidiomycota</taxon>
        <taxon>Pucciniomycotina</taxon>
        <taxon>Pucciniomycetes</taxon>
        <taxon>Pucciniales</taxon>
        <taxon>Sphaerophragmiaceae</taxon>
        <taxon>Austropuccinia</taxon>
    </lineage>
</organism>
<evidence type="ECO:0000313" key="2">
    <source>
        <dbReference type="EMBL" id="MBW0488926.1"/>
    </source>
</evidence>
<dbReference type="AlphaFoldDB" id="A0A9Q3CPJ7"/>
<keyword evidence="3" id="KW-1185">Reference proteome</keyword>
<reference evidence="2" key="1">
    <citation type="submission" date="2021-03" db="EMBL/GenBank/DDBJ databases">
        <title>Draft genome sequence of rust myrtle Austropuccinia psidii MF-1, a brazilian biotype.</title>
        <authorList>
            <person name="Quecine M.C."/>
            <person name="Pachon D.M.R."/>
            <person name="Bonatelli M.L."/>
            <person name="Correr F.H."/>
            <person name="Franceschini L.M."/>
            <person name="Leite T.F."/>
            <person name="Margarido G.R.A."/>
            <person name="Almeida C.A."/>
            <person name="Ferrarezi J.A."/>
            <person name="Labate C.A."/>
        </authorList>
    </citation>
    <scope>NUCLEOTIDE SEQUENCE</scope>
    <source>
        <strain evidence="2">MF-1</strain>
    </source>
</reference>
<sequence>MDNKRFTSHWEELGESCQKICFKEIDFKDLMVSPKFGISPDSSDSWRLTRSRPSQLSSGFTPFRDQKISVQDSPFFTIPGSFQEKTRIQGQKPDLFQAKAERIRPNDPEAVGLGERRTQEPEIVVHTSRISSPNNRNISPTQIEHNLVTPERNLKSDALWLQMSQFAEQTQKQFSELKEIHERMKKFTASMEKIVKPLQERHAQLKKSSEVTNKRFSQVFEEQHHIKRNRDFLDHEINKLFSVYHNMRPQPQGHLIHNSYQQEDLKPDAILVNKAKSQSQYQDGDNISFSKRKALKQLPEASR</sequence>
<name>A0A9Q3CPJ7_9BASI</name>
<feature type="compositionally biased region" description="Polar residues" evidence="1">
    <location>
        <begin position="275"/>
        <end position="289"/>
    </location>
</feature>
<dbReference type="Proteomes" id="UP000765509">
    <property type="component" value="Unassembled WGS sequence"/>
</dbReference>
<feature type="region of interest" description="Disordered" evidence="1">
    <location>
        <begin position="275"/>
        <end position="303"/>
    </location>
</feature>
<comment type="caution">
    <text evidence="2">The sequence shown here is derived from an EMBL/GenBank/DDBJ whole genome shotgun (WGS) entry which is preliminary data.</text>
</comment>
<gene>
    <name evidence="2" type="ORF">O181_028641</name>
</gene>
<accession>A0A9Q3CPJ7</accession>
<protein>
    <submittedName>
        <fullName evidence="2">Uncharacterized protein</fullName>
    </submittedName>
</protein>
<dbReference type="EMBL" id="AVOT02009845">
    <property type="protein sequence ID" value="MBW0488926.1"/>
    <property type="molecule type" value="Genomic_DNA"/>
</dbReference>
<evidence type="ECO:0000256" key="1">
    <source>
        <dbReference type="SAM" id="MobiDB-lite"/>
    </source>
</evidence>
<proteinExistence type="predicted"/>